<dbReference type="AlphaFoldDB" id="A0A2G7FQL4"/>
<proteinExistence type="inferred from homology"/>
<evidence type="ECO:0000313" key="11">
    <source>
        <dbReference type="Proteomes" id="UP000231358"/>
    </source>
</evidence>
<evidence type="ECO:0000256" key="1">
    <source>
        <dbReference type="ARBA" id="ARBA00001974"/>
    </source>
</evidence>
<dbReference type="SUPFAM" id="SSF54373">
    <property type="entry name" value="FAD-linked reductases, C-terminal domain"/>
    <property type="match status" value="1"/>
</dbReference>
<dbReference type="STRING" id="656916.A0A2G7FQL4"/>
<evidence type="ECO:0000313" key="10">
    <source>
        <dbReference type="EMBL" id="PIG82809.1"/>
    </source>
</evidence>
<dbReference type="EC" id="1.5.3.1" evidence="3"/>
<dbReference type="GO" id="GO:0050660">
    <property type="term" value="F:flavin adenine dinucleotide binding"/>
    <property type="evidence" value="ECO:0007669"/>
    <property type="project" value="InterPro"/>
</dbReference>
<feature type="compositionally biased region" description="Pro residues" evidence="8">
    <location>
        <begin position="379"/>
        <end position="388"/>
    </location>
</feature>
<evidence type="ECO:0000256" key="7">
    <source>
        <dbReference type="ARBA" id="ARBA00052742"/>
    </source>
</evidence>
<gene>
    <name evidence="10" type="ORF">AARAC_003108</name>
</gene>
<comment type="catalytic activity">
    <reaction evidence="7">
        <text>sarcosine + O2 + H2O = formaldehyde + glycine + H2O2</text>
        <dbReference type="Rhea" id="RHEA:13313"/>
        <dbReference type="ChEBI" id="CHEBI:15377"/>
        <dbReference type="ChEBI" id="CHEBI:15379"/>
        <dbReference type="ChEBI" id="CHEBI:16240"/>
        <dbReference type="ChEBI" id="CHEBI:16842"/>
        <dbReference type="ChEBI" id="CHEBI:57305"/>
        <dbReference type="ChEBI" id="CHEBI:57433"/>
        <dbReference type="EC" id="1.5.3.1"/>
    </reaction>
</comment>
<evidence type="ECO:0000256" key="2">
    <source>
        <dbReference type="ARBA" id="ARBA00010989"/>
    </source>
</evidence>
<organism evidence="10 11">
    <name type="scientific">Aspergillus arachidicola</name>
    <dbReference type="NCBI Taxonomy" id="656916"/>
    <lineage>
        <taxon>Eukaryota</taxon>
        <taxon>Fungi</taxon>
        <taxon>Dikarya</taxon>
        <taxon>Ascomycota</taxon>
        <taxon>Pezizomycotina</taxon>
        <taxon>Eurotiomycetes</taxon>
        <taxon>Eurotiomycetidae</taxon>
        <taxon>Eurotiales</taxon>
        <taxon>Aspergillaceae</taxon>
        <taxon>Aspergillus</taxon>
        <taxon>Aspergillus subgen. Circumdati</taxon>
    </lineage>
</organism>
<evidence type="ECO:0000256" key="6">
    <source>
        <dbReference type="ARBA" id="ARBA00023002"/>
    </source>
</evidence>
<dbReference type="InterPro" id="IPR045170">
    <property type="entry name" value="MTOX"/>
</dbReference>
<keyword evidence="5" id="KW-0274">FAD</keyword>
<dbReference type="PANTHER" id="PTHR10961:SF7">
    <property type="entry name" value="FAD DEPENDENT OXIDOREDUCTASE DOMAIN-CONTAINING PROTEIN"/>
    <property type="match status" value="1"/>
</dbReference>
<evidence type="ECO:0000256" key="8">
    <source>
        <dbReference type="SAM" id="MobiDB-lite"/>
    </source>
</evidence>
<dbReference type="Gene3D" id="3.30.9.10">
    <property type="entry name" value="D-Amino Acid Oxidase, subunit A, domain 2"/>
    <property type="match status" value="1"/>
</dbReference>
<dbReference type="InterPro" id="IPR036188">
    <property type="entry name" value="FAD/NAD-bd_sf"/>
</dbReference>
<keyword evidence="6" id="KW-0560">Oxidoreductase</keyword>
<feature type="region of interest" description="Disordered" evidence="8">
    <location>
        <begin position="367"/>
        <end position="388"/>
    </location>
</feature>
<dbReference type="InterPro" id="IPR006076">
    <property type="entry name" value="FAD-dep_OxRdtase"/>
</dbReference>
<dbReference type="PANTHER" id="PTHR10961">
    <property type="entry name" value="PEROXISOMAL SARCOSINE OXIDASE"/>
    <property type="match status" value="1"/>
</dbReference>
<feature type="domain" description="FAD dependent oxidoreductase" evidence="9">
    <location>
        <begin position="5"/>
        <end position="355"/>
    </location>
</feature>
<comment type="cofactor">
    <cofactor evidence="1">
        <name>FAD</name>
        <dbReference type="ChEBI" id="CHEBI:57692"/>
    </cofactor>
</comment>
<dbReference type="Gene3D" id="3.50.50.60">
    <property type="entry name" value="FAD/NAD(P)-binding domain"/>
    <property type="match status" value="1"/>
</dbReference>
<dbReference type="Pfam" id="PF01266">
    <property type="entry name" value="DAO"/>
    <property type="match status" value="1"/>
</dbReference>
<sequence>MEQFDVAVVGLGALGSAAAYQAAGKGAKVLGLEQFELGHVRGASSDTSRIIRTSYGSPQYVALAQAAYKDWDELQKKAGVQLVHITGGVVFLPKGGQTLVSDFTASLDTRGVKYELLSSKQVNERWPGFGIADDIDTVYTEDTGIVHASKSVTAMQYQARANGAILKENHRVDKVTPDGNGVLIETSKGQFRAKKVILAADAWVNKLLKPLGSEIPGMTVMQEQVTYFKPLDPERYEPKNFPVWIWGGEPLYYGFPAYGEPSIKAGQDAQRNVMHPDHRTFVPSPELLTKLTKFMDTIIPAHGPELRTVTCQYAITQDRQFIIGPLKKHPDIILAQGNGHAFKFSPAIGRVAAELAIDGKTKEDISLFTVPDPNSSGPRPAPPGGSKL</sequence>
<evidence type="ECO:0000259" key="9">
    <source>
        <dbReference type="Pfam" id="PF01266"/>
    </source>
</evidence>
<dbReference type="FunFam" id="3.50.50.60:FF:000189">
    <property type="entry name" value="Monomeric sarcosine oxidase"/>
    <property type="match status" value="1"/>
</dbReference>
<dbReference type="EMBL" id="NEXV01000490">
    <property type="protein sequence ID" value="PIG82809.1"/>
    <property type="molecule type" value="Genomic_DNA"/>
</dbReference>
<protein>
    <recommendedName>
        <fullName evidence="3">sarcosine oxidasee (formaldehyde-forming)</fullName>
        <ecNumber evidence="3">1.5.3.1</ecNumber>
    </recommendedName>
</protein>
<reference evidence="10 11" key="1">
    <citation type="submission" date="2017-05" db="EMBL/GenBank/DDBJ databases">
        <title>Genome sequence for an aflatoxigenic pathogen of Argentinian peanut, Aspergillus arachidicola.</title>
        <authorList>
            <person name="Moore G."/>
            <person name="Beltz S.B."/>
            <person name="Mack B.M."/>
        </authorList>
    </citation>
    <scope>NUCLEOTIDE SEQUENCE [LARGE SCALE GENOMIC DNA]</scope>
    <source>
        <strain evidence="10 11">CBS 117610</strain>
    </source>
</reference>
<dbReference type="GO" id="GO:0008115">
    <property type="term" value="F:sarcosine oxidase activity"/>
    <property type="evidence" value="ECO:0007669"/>
    <property type="project" value="UniProtKB-EC"/>
</dbReference>
<keyword evidence="11" id="KW-1185">Reference proteome</keyword>
<keyword evidence="4" id="KW-0285">Flavoprotein</keyword>
<evidence type="ECO:0000256" key="4">
    <source>
        <dbReference type="ARBA" id="ARBA00022630"/>
    </source>
</evidence>
<dbReference type="SUPFAM" id="SSF51905">
    <property type="entry name" value="FAD/NAD(P)-binding domain"/>
    <property type="match status" value="1"/>
</dbReference>
<evidence type="ECO:0000256" key="3">
    <source>
        <dbReference type="ARBA" id="ARBA00012769"/>
    </source>
</evidence>
<accession>A0A2G7FQL4</accession>
<dbReference type="Proteomes" id="UP000231358">
    <property type="component" value="Unassembled WGS sequence"/>
</dbReference>
<comment type="caution">
    <text evidence="10">The sequence shown here is derived from an EMBL/GenBank/DDBJ whole genome shotgun (WGS) entry which is preliminary data.</text>
</comment>
<evidence type="ECO:0000256" key="5">
    <source>
        <dbReference type="ARBA" id="ARBA00022827"/>
    </source>
</evidence>
<comment type="similarity">
    <text evidence="2">Belongs to the MSOX/MTOX family.</text>
</comment>
<dbReference type="NCBIfam" id="NF008425">
    <property type="entry name" value="PRK11259.1"/>
    <property type="match status" value="1"/>
</dbReference>
<name>A0A2G7FQL4_9EURO</name>